<evidence type="ECO:0000313" key="2">
    <source>
        <dbReference type="EMBL" id="HHS63256.1"/>
    </source>
</evidence>
<reference evidence="2" key="1">
    <citation type="journal article" date="2020" name="mSystems">
        <title>Genome- and Community-Level Interaction Insights into Carbon Utilization and Element Cycling Functions of Hydrothermarchaeota in Hydrothermal Sediment.</title>
        <authorList>
            <person name="Zhou Z."/>
            <person name="Liu Y."/>
            <person name="Xu W."/>
            <person name="Pan J."/>
            <person name="Luo Z.H."/>
            <person name="Li M."/>
        </authorList>
    </citation>
    <scope>NUCLEOTIDE SEQUENCE [LARGE SCALE GENOMIC DNA]</scope>
    <source>
        <strain evidence="2">SpSt-783</strain>
    </source>
</reference>
<comment type="caution">
    <text evidence="2">The sequence shown here is derived from an EMBL/GenBank/DDBJ whole genome shotgun (WGS) entry which is preliminary data.</text>
</comment>
<evidence type="ECO:0000256" key="1">
    <source>
        <dbReference type="SAM" id="Phobius"/>
    </source>
</evidence>
<organism evidence="2">
    <name type="scientific">candidate division WOR-3 bacterium</name>
    <dbReference type="NCBI Taxonomy" id="2052148"/>
    <lineage>
        <taxon>Bacteria</taxon>
        <taxon>Bacteria division WOR-3</taxon>
    </lineage>
</organism>
<gene>
    <name evidence="2" type="ORF">ENV70_06570</name>
</gene>
<dbReference type="AlphaFoldDB" id="A0A7C6AFV6"/>
<keyword evidence="1" id="KW-0472">Membrane</keyword>
<proteinExistence type="predicted"/>
<accession>A0A7C6AFV6</accession>
<keyword evidence="1" id="KW-0812">Transmembrane</keyword>
<feature type="transmembrane region" description="Helical" evidence="1">
    <location>
        <begin position="30"/>
        <end position="48"/>
    </location>
</feature>
<dbReference type="InterPro" id="IPR018730">
    <property type="entry name" value="DUF2273"/>
</dbReference>
<dbReference type="EMBL" id="DTHJ01000134">
    <property type="protein sequence ID" value="HHS63256.1"/>
    <property type="molecule type" value="Genomic_DNA"/>
</dbReference>
<feature type="transmembrane region" description="Helical" evidence="1">
    <location>
        <begin position="7"/>
        <end position="24"/>
    </location>
</feature>
<keyword evidence="1" id="KW-1133">Transmembrane helix</keyword>
<name>A0A7C6AFV6_UNCW3</name>
<sequence>MEKLNKGILGAVIAGIIGIFLATVGFWRTLLILFLIVIGFLIGTYWEIRKKK</sequence>
<dbReference type="Pfam" id="PF10031">
    <property type="entry name" value="DUF2273"/>
    <property type="match status" value="1"/>
</dbReference>
<protein>
    <submittedName>
        <fullName evidence="2">DUF2273 domain-containing protein</fullName>
    </submittedName>
</protein>